<dbReference type="CDD" id="cd06225">
    <property type="entry name" value="HAMP"/>
    <property type="match status" value="1"/>
</dbReference>
<keyword evidence="9" id="KW-0902">Two-component regulatory system</keyword>
<reference evidence="15" key="2">
    <citation type="submission" date="2021-09" db="EMBL/GenBank/DDBJ databases">
        <authorList>
            <person name="Gilroy R."/>
        </authorList>
    </citation>
    <scope>NUCLEOTIDE SEQUENCE</scope>
    <source>
        <strain evidence="15">ChiHjej13B12-9602</strain>
    </source>
</reference>
<feature type="region of interest" description="Disordered" evidence="11">
    <location>
        <begin position="142"/>
        <end position="222"/>
    </location>
</feature>
<dbReference type="AlphaFoldDB" id="A0A921IRU1"/>
<evidence type="ECO:0000256" key="4">
    <source>
        <dbReference type="ARBA" id="ARBA00022553"/>
    </source>
</evidence>
<keyword evidence="4" id="KW-0597">Phosphoprotein</keyword>
<evidence type="ECO:0000256" key="10">
    <source>
        <dbReference type="ARBA" id="ARBA00023136"/>
    </source>
</evidence>
<evidence type="ECO:0000256" key="2">
    <source>
        <dbReference type="ARBA" id="ARBA00004236"/>
    </source>
</evidence>
<accession>A0A921IRU1</accession>
<dbReference type="InterPro" id="IPR005467">
    <property type="entry name" value="His_kinase_dom"/>
</dbReference>
<dbReference type="SUPFAM" id="SSF55874">
    <property type="entry name" value="ATPase domain of HSP90 chaperone/DNA topoisomerase II/histidine kinase"/>
    <property type="match status" value="1"/>
</dbReference>
<feature type="domain" description="Histidine kinase" evidence="13">
    <location>
        <begin position="344"/>
        <end position="561"/>
    </location>
</feature>
<dbReference type="InterPro" id="IPR036097">
    <property type="entry name" value="HisK_dim/P_sf"/>
</dbReference>
<keyword evidence="10 12" id="KW-0472">Membrane</keyword>
<dbReference type="Pfam" id="PF00512">
    <property type="entry name" value="HisKA"/>
    <property type="match status" value="1"/>
</dbReference>
<dbReference type="PANTHER" id="PTHR45436">
    <property type="entry name" value="SENSOR HISTIDINE KINASE YKOH"/>
    <property type="match status" value="1"/>
</dbReference>
<dbReference type="InterPro" id="IPR003594">
    <property type="entry name" value="HATPase_dom"/>
</dbReference>
<feature type="compositionally biased region" description="Low complexity" evidence="11">
    <location>
        <begin position="152"/>
        <end position="182"/>
    </location>
</feature>
<dbReference type="GO" id="GO:0005886">
    <property type="term" value="C:plasma membrane"/>
    <property type="evidence" value="ECO:0007669"/>
    <property type="project" value="UniProtKB-SubCell"/>
</dbReference>
<evidence type="ECO:0000256" key="1">
    <source>
        <dbReference type="ARBA" id="ARBA00000085"/>
    </source>
</evidence>
<dbReference type="PRINTS" id="PR00344">
    <property type="entry name" value="BCTRLSENSOR"/>
</dbReference>
<dbReference type="PROSITE" id="PS50885">
    <property type="entry name" value="HAMP"/>
    <property type="match status" value="1"/>
</dbReference>
<evidence type="ECO:0000256" key="11">
    <source>
        <dbReference type="SAM" id="MobiDB-lite"/>
    </source>
</evidence>
<feature type="compositionally biased region" description="Basic and acidic residues" evidence="11">
    <location>
        <begin position="8"/>
        <end position="20"/>
    </location>
</feature>
<dbReference type="Gene3D" id="6.10.340.10">
    <property type="match status" value="1"/>
</dbReference>
<proteinExistence type="predicted"/>
<dbReference type="InterPro" id="IPR036890">
    <property type="entry name" value="HATPase_C_sf"/>
</dbReference>
<dbReference type="Gene3D" id="1.10.287.130">
    <property type="match status" value="1"/>
</dbReference>
<protein>
    <recommendedName>
        <fullName evidence="3">histidine kinase</fullName>
        <ecNumber evidence="3">2.7.13.3</ecNumber>
    </recommendedName>
</protein>
<gene>
    <name evidence="15" type="ORF">K8V70_00125</name>
</gene>
<dbReference type="Pfam" id="PF02518">
    <property type="entry name" value="HATPase_c"/>
    <property type="match status" value="1"/>
</dbReference>
<reference evidence="15" key="1">
    <citation type="journal article" date="2021" name="PeerJ">
        <title>Extensive microbial diversity within the chicken gut microbiome revealed by metagenomics and culture.</title>
        <authorList>
            <person name="Gilroy R."/>
            <person name="Ravi A."/>
            <person name="Getino M."/>
            <person name="Pursley I."/>
            <person name="Horton D.L."/>
            <person name="Alikhan N.F."/>
            <person name="Baker D."/>
            <person name="Gharbi K."/>
            <person name="Hall N."/>
            <person name="Watson M."/>
            <person name="Adriaenssens E.M."/>
            <person name="Foster-Nyarko E."/>
            <person name="Jarju S."/>
            <person name="Secka A."/>
            <person name="Antonio M."/>
            <person name="Oren A."/>
            <person name="Chaudhuri R.R."/>
            <person name="La Ragione R."/>
            <person name="Hildebrand F."/>
            <person name="Pallen M.J."/>
        </authorList>
    </citation>
    <scope>NUCLEOTIDE SEQUENCE</scope>
    <source>
        <strain evidence="15">ChiHjej13B12-9602</strain>
    </source>
</reference>
<feature type="transmembrane region" description="Helical" evidence="12">
    <location>
        <begin position="42"/>
        <end position="67"/>
    </location>
</feature>
<evidence type="ECO:0000256" key="12">
    <source>
        <dbReference type="SAM" id="Phobius"/>
    </source>
</evidence>
<dbReference type="RefSeq" id="WP_273188351.1">
    <property type="nucleotide sequence ID" value="NZ_DYUZ01000002.1"/>
</dbReference>
<dbReference type="Proteomes" id="UP000753256">
    <property type="component" value="Unassembled WGS sequence"/>
</dbReference>
<keyword evidence="6 12" id="KW-0812">Transmembrane</keyword>
<keyword evidence="5" id="KW-0808">Transferase</keyword>
<evidence type="ECO:0000313" key="15">
    <source>
        <dbReference type="EMBL" id="HJG36263.1"/>
    </source>
</evidence>
<comment type="catalytic activity">
    <reaction evidence="1">
        <text>ATP + protein L-histidine = ADP + protein N-phospho-L-histidine.</text>
        <dbReference type="EC" id="2.7.13.3"/>
    </reaction>
</comment>
<dbReference type="CDD" id="cd00082">
    <property type="entry name" value="HisKA"/>
    <property type="match status" value="1"/>
</dbReference>
<dbReference type="InterPro" id="IPR003660">
    <property type="entry name" value="HAMP_dom"/>
</dbReference>
<evidence type="ECO:0000313" key="16">
    <source>
        <dbReference type="Proteomes" id="UP000753256"/>
    </source>
</evidence>
<dbReference type="FunFam" id="3.30.565.10:FF:000006">
    <property type="entry name" value="Sensor histidine kinase WalK"/>
    <property type="match status" value="1"/>
</dbReference>
<organism evidence="15 16">
    <name type="scientific">Enorma phocaeensis</name>
    <dbReference type="NCBI Taxonomy" id="1871019"/>
    <lineage>
        <taxon>Bacteria</taxon>
        <taxon>Bacillati</taxon>
        <taxon>Actinomycetota</taxon>
        <taxon>Coriobacteriia</taxon>
        <taxon>Coriobacteriales</taxon>
        <taxon>Coriobacteriaceae</taxon>
        <taxon>Enorma</taxon>
    </lineage>
</organism>
<dbReference type="InterPro" id="IPR050428">
    <property type="entry name" value="TCS_sensor_his_kinase"/>
</dbReference>
<comment type="subcellular location">
    <subcellularLocation>
        <location evidence="2">Cell membrane</location>
    </subcellularLocation>
</comment>
<keyword evidence="8 12" id="KW-1133">Transmembrane helix</keyword>
<dbReference type="PANTHER" id="PTHR45436:SF5">
    <property type="entry name" value="SENSOR HISTIDINE KINASE TRCS"/>
    <property type="match status" value="1"/>
</dbReference>
<evidence type="ECO:0000256" key="6">
    <source>
        <dbReference type="ARBA" id="ARBA00022692"/>
    </source>
</evidence>
<dbReference type="SUPFAM" id="SSF158472">
    <property type="entry name" value="HAMP domain-like"/>
    <property type="match status" value="1"/>
</dbReference>
<dbReference type="GO" id="GO:0000155">
    <property type="term" value="F:phosphorelay sensor kinase activity"/>
    <property type="evidence" value="ECO:0007669"/>
    <property type="project" value="InterPro"/>
</dbReference>
<name>A0A921IRU1_9ACTN</name>
<evidence type="ECO:0000259" key="14">
    <source>
        <dbReference type="PROSITE" id="PS50885"/>
    </source>
</evidence>
<dbReference type="Gene3D" id="3.30.565.10">
    <property type="entry name" value="Histidine kinase-like ATPase, C-terminal domain"/>
    <property type="match status" value="1"/>
</dbReference>
<dbReference type="SMART" id="SM00388">
    <property type="entry name" value="HisKA"/>
    <property type="match status" value="1"/>
</dbReference>
<dbReference type="InterPro" id="IPR004358">
    <property type="entry name" value="Sig_transdc_His_kin-like_C"/>
</dbReference>
<feature type="compositionally biased region" description="Polar residues" evidence="11">
    <location>
        <begin position="209"/>
        <end position="222"/>
    </location>
</feature>
<dbReference type="EMBL" id="DYUZ01000002">
    <property type="protein sequence ID" value="HJG36263.1"/>
    <property type="molecule type" value="Genomic_DNA"/>
</dbReference>
<dbReference type="SMART" id="SM00304">
    <property type="entry name" value="HAMP"/>
    <property type="match status" value="1"/>
</dbReference>
<comment type="caution">
    <text evidence="15">The sequence shown here is derived from an EMBL/GenBank/DDBJ whole genome shotgun (WGS) entry which is preliminary data.</text>
</comment>
<evidence type="ECO:0000259" key="13">
    <source>
        <dbReference type="PROSITE" id="PS50109"/>
    </source>
</evidence>
<dbReference type="InterPro" id="IPR003661">
    <property type="entry name" value="HisK_dim/P_dom"/>
</dbReference>
<evidence type="ECO:0000256" key="9">
    <source>
        <dbReference type="ARBA" id="ARBA00023012"/>
    </source>
</evidence>
<dbReference type="EC" id="2.7.13.3" evidence="3"/>
<feature type="region of interest" description="Disordered" evidence="11">
    <location>
        <begin position="1"/>
        <end position="30"/>
    </location>
</feature>
<dbReference type="PROSITE" id="PS50109">
    <property type="entry name" value="HIS_KIN"/>
    <property type="match status" value="1"/>
</dbReference>
<dbReference type="SUPFAM" id="SSF47384">
    <property type="entry name" value="Homodimeric domain of signal transducing histidine kinase"/>
    <property type="match status" value="1"/>
</dbReference>
<evidence type="ECO:0000256" key="3">
    <source>
        <dbReference type="ARBA" id="ARBA00012438"/>
    </source>
</evidence>
<feature type="transmembrane region" description="Helical" evidence="12">
    <location>
        <begin position="263"/>
        <end position="282"/>
    </location>
</feature>
<dbReference type="Pfam" id="PF00672">
    <property type="entry name" value="HAMP"/>
    <property type="match status" value="1"/>
</dbReference>
<sequence length="572" mass="61963">MLPARVEIGQRHKQSDEANSRARWNTPRSDVRSGMSYASRMAASFALTSVMTVAVLVTVVTVVWSGVFTDYTRDNMTEIAQLAAQRLAEAYEADGEWTTEFLASVADSSLVSDDTGMQVADEDGTILYDDSWPAAAIAAEVRRSQENEEAADAGAAEADAGEAEGSAPDGSATAEEPAPADGADPEGDAGDAVPSEGSANEGDDDEQTHSLTSSAPTDASASVTRDIVLSDGTVVGQVRLWVLGSDALLSRADTAFRERTFNAMFFAAIIAVAISLIIGFLVSRMLTNPLRRITGTAKQIRDGDLSARTGLRGDDEIDRLGETFDEMATSLEKDLKHERRITSDVAHELRTPLMAMLATVEAMQDGVLPADDEHLETVASETRRLSRLVQQMLDLSRMENRTAPLKLEPVDIVPFVQRIVDSQQQLFQARDLRLRFADDTQGRPATIEVDPDMITQAVINLLSNAMRYTPEGGWVVASVSGDRRYIMISVKDTGIGIAKEDLSRIFGRFWRADASRAREAGGLGVGLSVTKQIVERHHGFISVESELEKGTTFTIHLPREATPEASSSTIEH</sequence>
<evidence type="ECO:0000256" key="5">
    <source>
        <dbReference type="ARBA" id="ARBA00022679"/>
    </source>
</evidence>
<evidence type="ECO:0000256" key="8">
    <source>
        <dbReference type="ARBA" id="ARBA00022989"/>
    </source>
</evidence>
<feature type="domain" description="HAMP" evidence="14">
    <location>
        <begin position="284"/>
        <end position="336"/>
    </location>
</feature>
<keyword evidence="7 15" id="KW-0418">Kinase</keyword>
<evidence type="ECO:0000256" key="7">
    <source>
        <dbReference type="ARBA" id="ARBA00022777"/>
    </source>
</evidence>
<dbReference type="SMART" id="SM00387">
    <property type="entry name" value="HATPase_c"/>
    <property type="match status" value="1"/>
</dbReference>